<dbReference type="EMBL" id="LS483372">
    <property type="protein sequence ID" value="SQF97269.1"/>
    <property type="molecule type" value="Genomic_DNA"/>
</dbReference>
<dbReference type="Proteomes" id="UP000248640">
    <property type="component" value="Chromosome 1"/>
</dbReference>
<dbReference type="SUPFAM" id="SSF52980">
    <property type="entry name" value="Restriction endonuclease-like"/>
    <property type="match status" value="1"/>
</dbReference>
<dbReference type="RefSeq" id="WP_053258787.1">
    <property type="nucleotide sequence ID" value="NZ_CBCRXZ010000004.1"/>
</dbReference>
<sequence>MKPQDRFALIMSRQSRFEWGGEYIPSTLAVPREAPKGSRISRLRSRKLKRTLHLLSGPEKVFTQLALYHPDLFELHEQKMLWPVNSGHPLRGHPLTKGTFPPSLRGTVDVAREIGFKHFEIVVEDASGNRHKMPFPYQGDLLLYLLNSRGEPFAVNWTVKDQALAFRERRSMSPKTPVQQRKDREHAELRGELERRYYASAGIRTVEVSRDLVSPTIQANLDLLFGMHDLDFSLGAALLEDFSGAVTDAIKIGKPVAYVAIEHSARWGFRDQFIAKIYQDIWDRKLLVDFNEPILIDRPLITGGCDLLQAFGSFFEEAAP</sequence>
<name>A0A3M3Y140_PSEFL</name>
<proteinExistence type="predicted"/>
<dbReference type="GeneID" id="61636006"/>
<dbReference type="GO" id="GO:0003676">
    <property type="term" value="F:nucleic acid binding"/>
    <property type="evidence" value="ECO:0007669"/>
    <property type="project" value="InterPro"/>
</dbReference>
<accession>A0A3M3Y140</accession>
<dbReference type="InterPro" id="IPR011856">
    <property type="entry name" value="tRNA_endonuc-like_dom_sf"/>
</dbReference>
<organism evidence="1 2">
    <name type="scientific">Pseudomonas fluorescens</name>
    <dbReference type="NCBI Taxonomy" id="294"/>
    <lineage>
        <taxon>Bacteria</taxon>
        <taxon>Pseudomonadati</taxon>
        <taxon>Pseudomonadota</taxon>
        <taxon>Gammaproteobacteria</taxon>
        <taxon>Pseudomonadales</taxon>
        <taxon>Pseudomonadaceae</taxon>
        <taxon>Pseudomonas</taxon>
    </lineage>
</organism>
<dbReference type="InterPro" id="IPR011335">
    <property type="entry name" value="Restrct_endonuc-II-like"/>
</dbReference>
<evidence type="ECO:0000313" key="2">
    <source>
        <dbReference type="Proteomes" id="UP000248640"/>
    </source>
</evidence>
<reference evidence="1 2" key="1">
    <citation type="submission" date="2018-06" db="EMBL/GenBank/DDBJ databases">
        <authorList>
            <consortium name="Pathogen Informatics"/>
            <person name="Doyle S."/>
        </authorList>
    </citation>
    <scope>NUCLEOTIDE SEQUENCE [LARGE SCALE GENOMIC DNA]</scope>
    <source>
        <strain evidence="1 2">NCTC10038</strain>
    </source>
</reference>
<evidence type="ECO:0000313" key="1">
    <source>
        <dbReference type="EMBL" id="SQF97269.1"/>
    </source>
</evidence>
<dbReference type="AlphaFoldDB" id="A0A3M3Y140"/>
<protein>
    <submittedName>
        <fullName evidence="1">Transposase, TnsA-like protein</fullName>
    </submittedName>
</protein>
<gene>
    <name evidence="1" type="ORF">NCTC10038_06112</name>
</gene>
<dbReference type="Gene3D" id="3.40.1350.10">
    <property type="match status" value="1"/>
</dbReference>